<evidence type="ECO:0000256" key="1">
    <source>
        <dbReference type="SAM" id="MobiDB-lite"/>
    </source>
</evidence>
<comment type="caution">
    <text evidence="2">The sequence shown here is derived from an EMBL/GenBank/DDBJ whole genome shotgun (WGS) entry which is preliminary data.</text>
</comment>
<evidence type="ECO:0000313" key="2">
    <source>
        <dbReference type="EMBL" id="KAJ9557235.1"/>
    </source>
</evidence>
<reference evidence="2" key="1">
    <citation type="submission" date="2023-03" db="EMBL/GenBank/DDBJ databases">
        <title>Chromosome-scale reference genome and RAD-based genetic map of yellow starthistle (Centaurea solstitialis) reveal putative structural variation and QTLs associated with invader traits.</title>
        <authorList>
            <person name="Reatini B."/>
            <person name="Cang F.A."/>
            <person name="Jiang Q."/>
            <person name="Mckibben M.T.W."/>
            <person name="Barker M.S."/>
            <person name="Rieseberg L.H."/>
            <person name="Dlugosch K.M."/>
        </authorList>
    </citation>
    <scope>NUCLEOTIDE SEQUENCE</scope>
    <source>
        <strain evidence="2">CAN-66</strain>
        <tissue evidence="2">Leaf</tissue>
    </source>
</reference>
<feature type="compositionally biased region" description="Basic and acidic residues" evidence="1">
    <location>
        <begin position="1"/>
        <end position="12"/>
    </location>
</feature>
<feature type="region of interest" description="Disordered" evidence="1">
    <location>
        <begin position="1"/>
        <end position="20"/>
    </location>
</feature>
<dbReference type="Proteomes" id="UP001172457">
    <property type="component" value="Chromosome 3"/>
</dbReference>
<dbReference type="AlphaFoldDB" id="A0AA38TA87"/>
<accession>A0AA38TA87</accession>
<keyword evidence="3" id="KW-1185">Reference proteome</keyword>
<sequence>MLDYDHVLKEDPPPEPTDDAAKEVKIKHQEWHKHNIIALIYIKKCMTDAVKGGIPESDLAKVYFSPIADKYKVSDKAETRYLMNKLIRMSFNGQEVLENTPCRELTLPANSKK</sequence>
<proteinExistence type="predicted"/>
<organism evidence="2 3">
    <name type="scientific">Centaurea solstitialis</name>
    <name type="common">yellow star-thistle</name>
    <dbReference type="NCBI Taxonomy" id="347529"/>
    <lineage>
        <taxon>Eukaryota</taxon>
        <taxon>Viridiplantae</taxon>
        <taxon>Streptophyta</taxon>
        <taxon>Embryophyta</taxon>
        <taxon>Tracheophyta</taxon>
        <taxon>Spermatophyta</taxon>
        <taxon>Magnoliopsida</taxon>
        <taxon>eudicotyledons</taxon>
        <taxon>Gunneridae</taxon>
        <taxon>Pentapetalae</taxon>
        <taxon>asterids</taxon>
        <taxon>campanulids</taxon>
        <taxon>Asterales</taxon>
        <taxon>Asteraceae</taxon>
        <taxon>Carduoideae</taxon>
        <taxon>Cardueae</taxon>
        <taxon>Centaureinae</taxon>
        <taxon>Centaurea</taxon>
    </lineage>
</organism>
<name>A0AA38TA87_9ASTR</name>
<dbReference type="EMBL" id="JARYMX010000003">
    <property type="protein sequence ID" value="KAJ9557235.1"/>
    <property type="molecule type" value="Genomic_DNA"/>
</dbReference>
<protein>
    <submittedName>
        <fullName evidence="2">Uncharacterized protein</fullName>
    </submittedName>
</protein>
<evidence type="ECO:0000313" key="3">
    <source>
        <dbReference type="Proteomes" id="UP001172457"/>
    </source>
</evidence>
<gene>
    <name evidence="2" type="ORF">OSB04_011849</name>
</gene>